<dbReference type="Proteomes" id="UP000030016">
    <property type="component" value="Unassembled WGS sequence"/>
</dbReference>
<sequence>MKKYSALDKRILADEIAKYQMENTKCTVRAICEAVGISARTYYKVINTDYYKRRLREVIEGSMLNFEKTAIDTLFNIMKNPRSNDSNKVKACNSILNHTVSLRKMAGVETLIENDKLTAEDILSKYGL</sequence>
<accession>A0AA88ZMW5</accession>
<evidence type="ECO:0008006" key="3">
    <source>
        <dbReference type="Google" id="ProtNLM"/>
    </source>
</evidence>
<comment type="caution">
    <text evidence="1">The sequence shown here is derived from an EMBL/GenBank/DDBJ whole genome shotgun (WGS) entry which is preliminary data.</text>
</comment>
<evidence type="ECO:0000313" key="2">
    <source>
        <dbReference type="Proteomes" id="UP000030016"/>
    </source>
</evidence>
<dbReference type="EMBL" id="JDRX01000043">
    <property type="protein sequence ID" value="KGM99780.1"/>
    <property type="molecule type" value="Genomic_DNA"/>
</dbReference>
<protein>
    <recommendedName>
        <fullName evidence="3">Homeodomain phBC6A51-type domain-containing protein</fullName>
    </recommendedName>
</protein>
<evidence type="ECO:0000313" key="1">
    <source>
        <dbReference type="EMBL" id="KGM99780.1"/>
    </source>
</evidence>
<dbReference type="RefSeq" id="WP_039250990.1">
    <property type="nucleotide sequence ID" value="NZ_JDRX01000043.1"/>
</dbReference>
<dbReference type="AlphaFoldDB" id="A0AA88ZMW5"/>
<reference evidence="1 2" key="1">
    <citation type="submission" date="2014-01" db="EMBL/GenBank/DDBJ databases">
        <title>Plasmidome dynamics in the species complex Clostridium novyi sensu lato converts strains of independent lineages into distinctly different pathogens.</title>
        <authorList>
            <person name="Skarin H."/>
            <person name="Segerman B."/>
        </authorList>
    </citation>
    <scope>NUCLEOTIDE SEQUENCE [LARGE SCALE GENOMIC DNA]</scope>
    <source>
        <strain evidence="1 2">4570</strain>
    </source>
</reference>
<gene>
    <name evidence="1" type="ORF">Z969_10420</name>
</gene>
<dbReference type="Gene3D" id="1.10.10.60">
    <property type="entry name" value="Homeodomain-like"/>
    <property type="match status" value="1"/>
</dbReference>
<proteinExistence type="predicted"/>
<organism evidence="1 2">
    <name type="scientific">Clostridium novyi A str. 4570</name>
    <dbReference type="NCBI Taxonomy" id="1444290"/>
    <lineage>
        <taxon>Bacteria</taxon>
        <taxon>Bacillati</taxon>
        <taxon>Bacillota</taxon>
        <taxon>Clostridia</taxon>
        <taxon>Eubacteriales</taxon>
        <taxon>Clostridiaceae</taxon>
        <taxon>Clostridium</taxon>
    </lineage>
</organism>
<name>A0AA88ZMW5_CLONO</name>